<dbReference type="Pfam" id="PF12796">
    <property type="entry name" value="Ank_2"/>
    <property type="match status" value="2"/>
</dbReference>
<feature type="region of interest" description="Disordered" evidence="4">
    <location>
        <begin position="514"/>
        <end position="537"/>
    </location>
</feature>
<feature type="repeat" description="ANK" evidence="3">
    <location>
        <begin position="216"/>
        <end position="248"/>
    </location>
</feature>
<feature type="region of interest" description="Disordered" evidence="4">
    <location>
        <begin position="1298"/>
        <end position="1327"/>
    </location>
</feature>
<dbReference type="PROSITE" id="PS50088">
    <property type="entry name" value="ANK_REPEAT"/>
    <property type="match status" value="4"/>
</dbReference>
<feature type="region of interest" description="Disordered" evidence="4">
    <location>
        <begin position="632"/>
        <end position="747"/>
    </location>
</feature>
<keyword evidence="6" id="KW-1185">Reference proteome</keyword>
<feature type="compositionally biased region" description="Basic and acidic residues" evidence="4">
    <location>
        <begin position="348"/>
        <end position="362"/>
    </location>
</feature>
<dbReference type="InterPro" id="IPR002110">
    <property type="entry name" value="Ankyrin_rpt"/>
</dbReference>
<evidence type="ECO:0000313" key="5">
    <source>
        <dbReference type="EnsemblMetazoa" id="AMEC019903-PA"/>
    </source>
</evidence>
<feature type="region of interest" description="Disordered" evidence="4">
    <location>
        <begin position="1125"/>
        <end position="1195"/>
    </location>
</feature>
<feature type="repeat" description="ANK" evidence="3">
    <location>
        <begin position="249"/>
        <end position="281"/>
    </location>
</feature>
<dbReference type="STRING" id="34690.A0A182UGC2"/>
<dbReference type="Proteomes" id="UP000075902">
    <property type="component" value="Unassembled WGS sequence"/>
</dbReference>
<feature type="compositionally biased region" description="Polar residues" evidence="4">
    <location>
        <begin position="979"/>
        <end position="999"/>
    </location>
</feature>
<evidence type="ECO:0000256" key="2">
    <source>
        <dbReference type="ARBA" id="ARBA00023043"/>
    </source>
</evidence>
<feature type="compositionally biased region" description="Polar residues" evidence="4">
    <location>
        <begin position="886"/>
        <end position="896"/>
    </location>
</feature>
<dbReference type="PANTHER" id="PTHR24173:SF74">
    <property type="entry name" value="ANKYRIN REPEAT DOMAIN-CONTAINING PROTEIN 16"/>
    <property type="match status" value="1"/>
</dbReference>
<sequence length="1327" mass="145221">MLQPVTRGLGVNQSDCGATVLREDSSSFVFPSPLISFPEEEEEEEEEKQEDVYARAFATAIAHLHSVSAYNNEPLHDPTRTPLHEAAAGGDETKVETLLAAGADRNAKESVHGNTPLHEASWKGYSRCVKLLCALPKTKPPSGGTGKSGLSLDLLKDATKIKHALHDTKGALHSALLGTRNFGGFSALHLAAQNGHNQSCREILLAGADPDVQNNYGDSPLHTACRYGHAGAIRILLSAKCDFERINLNGDTALHIACAMGRRKLTRILLEAGCRQDTKNAQDETPRDIAQRKNLVEIINILNTPVDLSARRSRERSSSSSQHQRNKTEALANGGAAVRHKSPAHDPAGNERRSRSKDEAGRKSGRRSNSNDQTRADAIDPKHWSPYGCHYFPDPRNFPSPKLETLPKEPLGNGEQYFLDLAGNIRKGPVGVGNTCYCAPFFKHLEQRMNQNRRSIRKYVHRATEKLDSRMTALAMRTDDQIEELTKSMIASRVQCENKRLHLEQWLKRGITERSTTTATSGGLEHSNSKTKKDEANTNTLTRCRSLELLDDHDAMLLANGVDGLVDDQLRKASTPTRQLFSRSIDFLDATTNGDSDHHHAHRAYRQQHQQQQELESHLRLLQYAAAAAAGGHQSDALESSNNSNMKNHSESAETPPIPADGVGGIRISRRPRSSSMSGRESYSYSSDNNKDNDREKPPRLLNGGHELKGVKKRSLSSMPTSSTPTSAISSNGAAPPTTAKSEKAKVTERLEELLTKTKKILELEKMTKGGGGGGGVGVGVGLVSSPLLATHPNTAITPTTTTAATDNRYVLALDKLRDIHHYEPSSASSGSKPLGRSARDSPGYDIAQEMEKITKSLLPAAPVSPEIAKDITTRKERPTTVLYASSYHQQQSARRTTPQGSSPLSTTPLSTMSPSSSLLGGQTAPSRSSPLFGADHRQHHHLASTNFMEDQPREEQTRGELTAAMGVLMNGFYSNSCFEEGPPSSSNNTTIKSVGPSRQQHRQSEEEEEEAEEDEDEEEDEEEEEEAKEEEEEEEEEEDEHDEEDLSDRCDLSAMANLAELKELKSRILNGTNWRSQVLQKSVQELLRSGEGGVDADAGPSEQDASQTLGETNRVKYIISKLQQSGISGGDVAVRTQQHQVPPMARCEDFSDSSSEEEEEEEEEQHEQVDHDEDCVDGPPLPMNGGELDPEKPTTIGTAKTLIQLYEQSSSTAVNGGGAIGKPAPANGPTSFASVPKDAYFHELPARKLLPPPELSSMAGLTSSRVHQTARSRNPLPSYLLQEGAGELFQQQAGDILEQQQQKQQQQGYFDEMHFQSHHRSPVTAM</sequence>
<feature type="region of interest" description="Disordered" evidence="4">
    <location>
        <begin position="592"/>
        <end position="615"/>
    </location>
</feature>
<dbReference type="SMART" id="SM00248">
    <property type="entry name" value="ANK"/>
    <property type="match status" value="5"/>
</dbReference>
<dbReference type="VEuPathDB" id="VectorBase:AMEC019903"/>
<feature type="compositionally biased region" description="Basic and acidic residues" evidence="4">
    <location>
        <begin position="374"/>
        <end position="383"/>
    </location>
</feature>
<feature type="repeat" description="ANK" evidence="3">
    <location>
        <begin position="183"/>
        <end position="215"/>
    </location>
</feature>
<feature type="region of interest" description="Disordered" evidence="4">
    <location>
        <begin position="71"/>
        <end position="91"/>
    </location>
</feature>
<feature type="compositionally biased region" description="Polar residues" evidence="4">
    <location>
        <begin position="637"/>
        <end position="647"/>
    </location>
</feature>
<feature type="compositionally biased region" description="Polar residues" evidence="4">
    <location>
        <begin position="1260"/>
        <end position="1273"/>
    </location>
</feature>
<evidence type="ECO:0000256" key="1">
    <source>
        <dbReference type="ARBA" id="ARBA00022737"/>
    </source>
</evidence>
<feature type="region of interest" description="Disordered" evidence="4">
    <location>
        <begin position="1091"/>
        <end position="1111"/>
    </location>
</feature>
<dbReference type="SUPFAM" id="SSF48403">
    <property type="entry name" value="Ankyrin repeat"/>
    <property type="match status" value="1"/>
</dbReference>
<keyword evidence="2 3" id="KW-0040">ANK repeat</keyword>
<feature type="region of interest" description="Disordered" evidence="4">
    <location>
        <begin position="1251"/>
        <end position="1275"/>
    </location>
</feature>
<keyword evidence="1" id="KW-0677">Repeat</keyword>
<feature type="compositionally biased region" description="Low complexity" evidence="4">
    <location>
        <begin position="674"/>
        <end position="688"/>
    </location>
</feature>
<feature type="compositionally biased region" description="Low complexity" evidence="4">
    <location>
        <begin position="897"/>
        <end position="922"/>
    </location>
</feature>
<feature type="compositionally biased region" description="Acidic residues" evidence="4">
    <location>
        <begin position="1006"/>
        <end position="1047"/>
    </location>
</feature>
<dbReference type="EnsemblMetazoa" id="AMEC019903-RA">
    <property type="protein sequence ID" value="AMEC019903-PA"/>
    <property type="gene ID" value="AMEC019903"/>
</dbReference>
<organism evidence="5 6">
    <name type="scientific">Anopheles melas</name>
    <dbReference type="NCBI Taxonomy" id="34690"/>
    <lineage>
        <taxon>Eukaryota</taxon>
        <taxon>Metazoa</taxon>
        <taxon>Ecdysozoa</taxon>
        <taxon>Arthropoda</taxon>
        <taxon>Hexapoda</taxon>
        <taxon>Insecta</taxon>
        <taxon>Pterygota</taxon>
        <taxon>Neoptera</taxon>
        <taxon>Endopterygota</taxon>
        <taxon>Diptera</taxon>
        <taxon>Nematocera</taxon>
        <taxon>Culicoidea</taxon>
        <taxon>Culicidae</taxon>
        <taxon>Anophelinae</taxon>
        <taxon>Anopheles</taxon>
    </lineage>
</organism>
<feature type="region of interest" description="Disordered" evidence="4">
    <location>
        <begin position="886"/>
        <end position="935"/>
    </location>
</feature>
<feature type="region of interest" description="Disordered" evidence="4">
    <location>
        <begin position="309"/>
        <end position="384"/>
    </location>
</feature>
<feature type="region of interest" description="Disordered" evidence="4">
    <location>
        <begin position="979"/>
        <end position="1050"/>
    </location>
</feature>
<name>A0A182UGC2_9DIPT</name>
<dbReference type="InterPro" id="IPR036770">
    <property type="entry name" value="Ankyrin_rpt-contain_sf"/>
</dbReference>
<feature type="compositionally biased region" description="Basic and acidic residues" evidence="4">
    <location>
        <begin position="527"/>
        <end position="536"/>
    </location>
</feature>
<proteinExistence type="predicted"/>
<feature type="compositionally biased region" description="Basic residues" evidence="4">
    <location>
        <begin position="1317"/>
        <end position="1327"/>
    </location>
</feature>
<dbReference type="PANTHER" id="PTHR24173">
    <property type="entry name" value="ANKYRIN REPEAT CONTAINING"/>
    <property type="match status" value="1"/>
</dbReference>
<feature type="compositionally biased region" description="Acidic residues" evidence="4">
    <location>
        <begin position="1151"/>
        <end position="1177"/>
    </location>
</feature>
<protein>
    <submittedName>
        <fullName evidence="5">ANK_REP_REGION domain-containing protein</fullName>
    </submittedName>
</protein>
<feature type="compositionally biased region" description="Low complexity" evidence="4">
    <location>
        <begin position="716"/>
        <end position="731"/>
    </location>
</feature>
<feature type="repeat" description="ANK" evidence="3">
    <location>
        <begin position="78"/>
        <end position="110"/>
    </location>
</feature>
<dbReference type="Gene3D" id="1.25.40.20">
    <property type="entry name" value="Ankyrin repeat-containing domain"/>
    <property type="match status" value="3"/>
</dbReference>
<feature type="compositionally biased region" description="Basic and acidic residues" evidence="4">
    <location>
        <begin position="689"/>
        <end position="699"/>
    </location>
</feature>
<reference evidence="6" key="1">
    <citation type="submission" date="2014-01" db="EMBL/GenBank/DDBJ databases">
        <title>The Genome Sequence of Anopheles melas CM1001059_A (V2).</title>
        <authorList>
            <consortium name="The Broad Institute Genomics Platform"/>
            <person name="Neafsey D.E."/>
            <person name="Besansky N."/>
            <person name="Howell P."/>
            <person name="Walton C."/>
            <person name="Young S.K."/>
            <person name="Zeng Q."/>
            <person name="Gargeya S."/>
            <person name="Fitzgerald M."/>
            <person name="Haas B."/>
            <person name="Abouelleil A."/>
            <person name="Allen A.W."/>
            <person name="Alvarado L."/>
            <person name="Arachchi H.M."/>
            <person name="Berlin A.M."/>
            <person name="Chapman S.B."/>
            <person name="Gainer-Dewar J."/>
            <person name="Goldberg J."/>
            <person name="Griggs A."/>
            <person name="Gujja S."/>
            <person name="Hansen M."/>
            <person name="Howarth C."/>
            <person name="Imamovic A."/>
            <person name="Ireland A."/>
            <person name="Larimer J."/>
            <person name="McCowan C."/>
            <person name="Murphy C."/>
            <person name="Pearson M."/>
            <person name="Poon T.W."/>
            <person name="Priest M."/>
            <person name="Roberts A."/>
            <person name="Saif S."/>
            <person name="Shea T."/>
            <person name="Sisk P."/>
            <person name="Sykes S."/>
            <person name="Wortman J."/>
            <person name="Nusbaum C."/>
            <person name="Birren B."/>
        </authorList>
    </citation>
    <scope>NUCLEOTIDE SEQUENCE [LARGE SCALE GENOMIC DNA]</scope>
    <source>
        <strain evidence="6">CM1001059</strain>
    </source>
</reference>
<accession>A0A182UGC2</accession>
<feature type="compositionally biased region" description="Basic and acidic residues" evidence="4">
    <location>
        <begin position="74"/>
        <end position="83"/>
    </location>
</feature>
<feature type="region of interest" description="Disordered" evidence="4">
    <location>
        <begin position="823"/>
        <end position="843"/>
    </location>
</feature>
<reference evidence="5" key="2">
    <citation type="submission" date="2020-05" db="UniProtKB">
        <authorList>
            <consortium name="EnsemblMetazoa"/>
        </authorList>
    </citation>
    <scope>IDENTIFICATION</scope>
    <source>
        <strain evidence="5">CM1001059</strain>
    </source>
</reference>
<evidence type="ECO:0000256" key="4">
    <source>
        <dbReference type="SAM" id="MobiDB-lite"/>
    </source>
</evidence>
<dbReference type="PROSITE" id="PS50297">
    <property type="entry name" value="ANK_REP_REGION"/>
    <property type="match status" value="4"/>
</dbReference>
<evidence type="ECO:0000256" key="3">
    <source>
        <dbReference type="PROSITE-ProRule" id="PRU00023"/>
    </source>
</evidence>
<evidence type="ECO:0000313" key="6">
    <source>
        <dbReference type="Proteomes" id="UP000075902"/>
    </source>
</evidence>